<accession>Q2W1D1</accession>
<protein>
    <submittedName>
        <fullName evidence="1">Uncharacterized protein</fullName>
    </submittedName>
</protein>
<dbReference type="STRING" id="342108.amb3540"/>
<dbReference type="KEGG" id="mag:amb3540"/>
<dbReference type="EMBL" id="AP007255">
    <property type="protein sequence ID" value="BAE52344.1"/>
    <property type="molecule type" value="Genomic_DNA"/>
</dbReference>
<evidence type="ECO:0000313" key="1">
    <source>
        <dbReference type="EMBL" id="BAE52344.1"/>
    </source>
</evidence>
<dbReference type="Proteomes" id="UP000007058">
    <property type="component" value="Chromosome"/>
</dbReference>
<sequence>MDSWRNNLKRAFGDTIGPTTVGLDDVLAASRQISKFNRLSQHLQGLDAMAAAKKGVGPAELSAIRGMRMSEIAPKRLNELCETLLSDKA</sequence>
<dbReference type="AlphaFoldDB" id="Q2W1D1"/>
<reference evidence="1 2" key="1">
    <citation type="journal article" date="2005" name="DNA Res.">
        <title>Complete genome sequence of the facultative anaerobic magnetotactic bacterium Magnetospirillum sp. strain AMB-1.</title>
        <authorList>
            <person name="Matsunaga T."/>
            <person name="Okamura Y."/>
            <person name="Fukuda Y."/>
            <person name="Wahyudi A.T."/>
            <person name="Murase Y."/>
            <person name="Takeyama H."/>
        </authorList>
    </citation>
    <scope>NUCLEOTIDE SEQUENCE [LARGE SCALE GENOMIC DNA]</scope>
    <source>
        <strain evidence="2">ATCC 700264 / AMB-1</strain>
    </source>
</reference>
<dbReference type="RefSeq" id="WP_011385899.1">
    <property type="nucleotide sequence ID" value="NC_007626.1"/>
</dbReference>
<keyword evidence="2" id="KW-1185">Reference proteome</keyword>
<dbReference type="HOGENOM" id="CLU_2451069_0_0_5"/>
<dbReference type="OrthoDB" id="7358399at2"/>
<proteinExistence type="predicted"/>
<evidence type="ECO:0000313" key="2">
    <source>
        <dbReference type="Proteomes" id="UP000007058"/>
    </source>
</evidence>
<gene>
    <name evidence="1" type="ordered locus">amb3540</name>
</gene>
<name>Q2W1D1_PARM1</name>
<organism evidence="1 2">
    <name type="scientific">Paramagnetospirillum magneticum (strain ATCC 700264 / AMB-1)</name>
    <name type="common">Magnetospirillum magneticum</name>
    <dbReference type="NCBI Taxonomy" id="342108"/>
    <lineage>
        <taxon>Bacteria</taxon>
        <taxon>Pseudomonadati</taxon>
        <taxon>Pseudomonadota</taxon>
        <taxon>Alphaproteobacteria</taxon>
        <taxon>Rhodospirillales</taxon>
        <taxon>Magnetospirillaceae</taxon>
        <taxon>Paramagnetospirillum</taxon>
    </lineage>
</organism>